<comment type="caution">
    <text evidence="2">The sequence shown here is derived from an EMBL/GenBank/DDBJ whole genome shotgun (WGS) entry which is preliminary data.</text>
</comment>
<sequence>MEGCFPLKTRLAHQRFEKSVPLNGGLEDIGYKQIQFNIIYIIRINRLSHVSVLLGRFKPDSVNFRIQADPIRFNTIQIQLLQQGTPIWDAWKAQKSCLRSQKNTFQPPKPRSLGATGSPIDDCLRVFCRNVYA</sequence>
<dbReference type="AlphaFoldDB" id="A0A3M4KK50"/>
<dbReference type="Proteomes" id="UP000267908">
    <property type="component" value="Unassembled WGS sequence"/>
</dbReference>
<dbReference type="EMBL" id="RBQG01000014">
    <property type="protein sequence ID" value="RMP18780.1"/>
    <property type="molecule type" value="Genomic_DNA"/>
</dbReference>
<accession>A0A3M4KK50</accession>
<reference evidence="3 4" key="1">
    <citation type="submission" date="2018-08" db="EMBL/GenBank/DDBJ databases">
        <title>Recombination of ecologically and evolutionarily significant loci maintains genetic cohesion in the Pseudomonas syringae species complex.</title>
        <authorList>
            <person name="Dillon M."/>
            <person name="Thakur S."/>
            <person name="Almeida R.N.D."/>
            <person name="Weir B.S."/>
            <person name="Guttman D.S."/>
        </authorList>
    </citation>
    <scope>NUCLEOTIDE SEQUENCE [LARGE SCALE GENOMIC DNA]</scope>
    <source>
        <strain evidence="2 4">ICMP 13052</strain>
        <strain evidence="1 3">ICMP 4330</strain>
    </source>
</reference>
<proteinExistence type="predicted"/>
<name>A0A3M4KK50_9PSED</name>
<organism evidence="2 4">
    <name type="scientific">Pseudomonas syringae pv. delphinii</name>
    <dbReference type="NCBI Taxonomy" id="192088"/>
    <lineage>
        <taxon>Bacteria</taxon>
        <taxon>Pseudomonadati</taxon>
        <taxon>Pseudomonadota</taxon>
        <taxon>Gammaproteobacteria</taxon>
        <taxon>Pseudomonadales</taxon>
        <taxon>Pseudomonadaceae</taxon>
        <taxon>Pseudomonas</taxon>
    </lineage>
</organism>
<evidence type="ECO:0000313" key="1">
    <source>
        <dbReference type="EMBL" id="RMP18780.1"/>
    </source>
</evidence>
<gene>
    <name evidence="2" type="ORF">ALQ08_103828</name>
    <name evidence="1" type="ORF">ALQ28_103635</name>
</gene>
<dbReference type="EMBL" id="RBRA01000013">
    <property type="protein sequence ID" value="RMQ29596.1"/>
    <property type="molecule type" value="Genomic_DNA"/>
</dbReference>
<evidence type="ECO:0000313" key="4">
    <source>
        <dbReference type="Proteomes" id="UP000269044"/>
    </source>
</evidence>
<evidence type="ECO:0000313" key="3">
    <source>
        <dbReference type="Proteomes" id="UP000267908"/>
    </source>
</evidence>
<dbReference type="Proteomes" id="UP000269044">
    <property type="component" value="Unassembled WGS sequence"/>
</dbReference>
<protein>
    <submittedName>
        <fullName evidence="2">Uncharacterized protein</fullName>
    </submittedName>
</protein>
<evidence type="ECO:0000313" key="2">
    <source>
        <dbReference type="EMBL" id="RMQ29596.1"/>
    </source>
</evidence>